<dbReference type="Proteomes" id="UP000230750">
    <property type="component" value="Unassembled WGS sequence"/>
</dbReference>
<protein>
    <submittedName>
        <fullName evidence="1">Putative acidic fibroblast growth factor intracellular-binding protein</fullName>
    </submittedName>
</protein>
<gene>
    <name evidence="1" type="ORF">BSL78_07924</name>
</gene>
<comment type="caution">
    <text evidence="1">The sequence shown here is derived from an EMBL/GenBank/DDBJ whole genome shotgun (WGS) entry which is preliminary data.</text>
</comment>
<organism evidence="1 2">
    <name type="scientific">Stichopus japonicus</name>
    <name type="common">Sea cucumber</name>
    <dbReference type="NCBI Taxonomy" id="307972"/>
    <lineage>
        <taxon>Eukaryota</taxon>
        <taxon>Metazoa</taxon>
        <taxon>Echinodermata</taxon>
        <taxon>Eleutherozoa</taxon>
        <taxon>Echinozoa</taxon>
        <taxon>Holothuroidea</taxon>
        <taxon>Aspidochirotacea</taxon>
        <taxon>Aspidochirotida</taxon>
        <taxon>Stichopodidae</taxon>
        <taxon>Apostichopus</taxon>
    </lineage>
</organism>
<sequence>MDGGLSVFVGNTIIMDPECYKLWLDGFTYWEAANKRFQRFTEAKGTIKIEVIKSDTVDNYRMFMAMEKHLRNPTLLEHQAQLQIPTNLRRIYIEQYYELDPVFARQILGKKLSSRNRKDLDDISESTNIKLRSCRRQYDNFKRVFKTVEDMQGPIVKNIQKNFLISEPLARKYAAIVFFANNRFETSKKKLQYLTFDDFCYCADRMIDNWTIGSNDPRTEDLDADFDRQFLQELRELKFLANDKDASDQHKSLMFNSLKGQQSPGITINVENNFKNLSRAIISIAVDMIHSKDLKDFFIDVVEKITEPCKQAHWSSEQMSQFLKLYTSCSARVEGFQRCQVAADQSQNLSQGCKDEHSTVLLIYYWT</sequence>
<evidence type="ECO:0000313" key="2">
    <source>
        <dbReference type="Proteomes" id="UP000230750"/>
    </source>
</evidence>
<evidence type="ECO:0000313" key="1">
    <source>
        <dbReference type="EMBL" id="PIK55194.1"/>
    </source>
</evidence>
<dbReference type="STRING" id="307972.A0A2G8L4K2"/>
<name>A0A2G8L4K2_STIJA</name>
<dbReference type="PANTHER" id="PTHR13223:SF2">
    <property type="entry name" value="ACIDIC FIBROBLAST GROWTH FACTOR INTRACELLULAR-BINDING PROTEIN"/>
    <property type="match status" value="1"/>
</dbReference>
<reference evidence="1 2" key="1">
    <citation type="journal article" date="2017" name="PLoS Biol.">
        <title>The sea cucumber genome provides insights into morphological evolution and visceral regeneration.</title>
        <authorList>
            <person name="Zhang X."/>
            <person name="Sun L."/>
            <person name="Yuan J."/>
            <person name="Sun Y."/>
            <person name="Gao Y."/>
            <person name="Zhang L."/>
            <person name="Li S."/>
            <person name="Dai H."/>
            <person name="Hamel J.F."/>
            <person name="Liu C."/>
            <person name="Yu Y."/>
            <person name="Liu S."/>
            <person name="Lin W."/>
            <person name="Guo K."/>
            <person name="Jin S."/>
            <person name="Xu P."/>
            <person name="Storey K.B."/>
            <person name="Huan P."/>
            <person name="Zhang T."/>
            <person name="Zhou Y."/>
            <person name="Zhang J."/>
            <person name="Lin C."/>
            <person name="Li X."/>
            <person name="Xing L."/>
            <person name="Huo D."/>
            <person name="Sun M."/>
            <person name="Wang L."/>
            <person name="Mercier A."/>
            <person name="Li F."/>
            <person name="Yang H."/>
            <person name="Xiang J."/>
        </authorList>
    </citation>
    <scope>NUCLEOTIDE SEQUENCE [LARGE SCALE GENOMIC DNA]</scope>
    <source>
        <strain evidence="1">Shaxun</strain>
        <tissue evidence="1">Muscle</tissue>
    </source>
</reference>
<dbReference type="PANTHER" id="PTHR13223">
    <property type="entry name" value="ACIDIC FIBROBLAST GROWTH FACTOR INTRACELLULAR BINDING PROTEIN"/>
    <property type="match status" value="1"/>
</dbReference>
<dbReference type="EMBL" id="MRZV01000223">
    <property type="protein sequence ID" value="PIK55194.1"/>
    <property type="molecule type" value="Genomic_DNA"/>
</dbReference>
<dbReference type="GO" id="GO:0005634">
    <property type="term" value="C:nucleus"/>
    <property type="evidence" value="ECO:0007669"/>
    <property type="project" value="TreeGrafter"/>
</dbReference>
<dbReference type="InterPro" id="IPR008614">
    <property type="entry name" value="FIBP"/>
</dbReference>
<keyword evidence="2" id="KW-1185">Reference proteome</keyword>
<dbReference type="Pfam" id="PF05427">
    <property type="entry name" value="FIBP"/>
    <property type="match status" value="1"/>
</dbReference>
<accession>A0A2G8L4K2</accession>
<proteinExistence type="predicted"/>
<dbReference type="OrthoDB" id="16955at2759"/>
<dbReference type="AlphaFoldDB" id="A0A2G8L4K2"/>